<keyword evidence="3" id="KW-1185">Reference proteome</keyword>
<keyword evidence="1" id="KW-0472">Membrane</keyword>
<dbReference type="RefSeq" id="WP_145342640.1">
    <property type="nucleotide sequence ID" value="NZ_CP036261.1"/>
</dbReference>
<feature type="transmembrane region" description="Helical" evidence="1">
    <location>
        <begin position="286"/>
        <end position="305"/>
    </location>
</feature>
<dbReference type="KEGG" id="ruv:EC9_08980"/>
<keyword evidence="1" id="KW-0812">Transmembrane</keyword>
<feature type="transmembrane region" description="Helical" evidence="1">
    <location>
        <begin position="367"/>
        <end position="387"/>
    </location>
</feature>
<evidence type="ECO:0000313" key="3">
    <source>
        <dbReference type="Proteomes" id="UP000319557"/>
    </source>
</evidence>
<feature type="transmembrane region" description="Helical" evidence="1">
    <location>
        <begin position="232"/>
        <end position="253"/>
    </location>
</feature>
<evidence type="ECO:0000313" key="2">
    <source>
        <dbReference type="EMBL" id="QDS86725.1"/>
    </source>
</evidence>
<protein>
    <recommendedName>
        <fullName evidence="4">Glycosyltransferase RgtA/B/C/D-like domain-containing protein</fullName>
    </recommendedName>
</protein>
<feature type="transmembrane region" description="Helical" evidence="1">
    <location>
        <begin position="82"/>
        <end position="110"/>
    </location>
</feature>
<sequence length="531" mass="59964">MQTAQRSLPDPTAKRLALLLLAAAGCLFAAWIAQMNFVMHDMYHELALVREAMFRGELPLDNPFAFTPTVYPSVHHEWAMGLLLYGFCISTGWGLMGLTILRWMLILGIVSATYMTARRRGASPIVFALAALLILPIAWVGFGTLRAQLVTLLFTAVQLRLVDEDRRGRRGWVLMLLPLWFVWVNIHAGFLVGAGLLAIDTFERVAADLVNQWRQGRLGERRWLMRRLVHRYWHRVGLLIAATATLGLTPYGAQYAPYVLHAVRLPRPEIAEWGPLWTTYNPGLTLLSYLMTIVLTTVAVVQLGWRRAIGTLSLIVTAYLALRHIRHGSIYGVVWMCYAPPLLSRCKMGPAIQAWICQRQGAVQRGAVAAIVGSLAYFFYVGGWYTVLPVQSAEMGTGNQPVGVVEYLKENHFRGRLQLPFGAGAYVMWHMYPDVLISIDGRYEVGYPPELLDEHRAFYRGEPGWEQMLDRYPSDAVVVPVGSPIVDAMQSQLHWRLSYQDDAYLLMTPPDSPIVWTDRDRRGETLPQNFL</sequence>
<keyword evidence="1" id="KW-1133">Transmembrane helix</keyword>
<reference evidence="2 3" key="1">
    <citation type="submission" date="2019-02" db="EMBL/GenBank/DDBJ databases">
        <title>Deep-cultivation of Planctomycetes and their phenomic and genomic characterization uncovers novel biology.</title>
        <authorList>
            <person name="Wiegand S."/>
            <person name="Jogler M."/>
            <person name="Boedeker C."/>
            <person name="Pinto D."/>
            <person name="Vollmers J."/>
            <person name="Rivas-Marin E."/>
            <person name="Kohn T."/>
            <person name="Peeters S.H."/>
            <person name="Heuer A."/>
            <person name="Rast P."/>
            <person name="Oberbeckmann S."/>
            <person name="Bunk B."/>
            <person name="Jeske O."/>
            <person name="Meyerdierks A."/>
            <person name="Storesund J.E."/>
            <person name="Kallscheuer N."/>
            <person name="Luecker S."/>
            <person name="Lage O.M."/>
            <person name="Pohl T."/>
            <person name="Merkel B.J."/>
            <person name="Hornburger P."/>
            <person name="Mueller R.-W."/>
            <person name="Bruemmer F."/>
            <person name="Labrenz M."/>
            <person name="Spormann A.M."/>
            <person name="Op den Camp H."/>
            <person name="Overmann J."/>
            <person name="Amann R."/>
            <person name="Jetten M.S.M."/>
            <person name="Mascher T."/>
            <person name="Medema M.H."/>
            <person name="Devos D.P."/>
            <person name="Kaster A.-K."/>
            <person name="Ovreas L."/>
            <person name="Rohde M."/>
            <person name="Galperin M.Y."/>
            <person name="Jogler C."/>
        </authorList>
    </citation>
    <scope>NUCLEOTIDE SEQUENCE [LARGE SCALE GENOMIC DNA]</scope>
    <source>
        <strain evidence="2 3">EC9</strain>
    </source>
</reference>
<gene>
    <name evidence="2" type="ORF">EC9_08980</name>
</gene>
<evidence type="ECO:0000256" key="1">
    <source>
        <dbReference type="SAM" id="Phobius"/>
    </source>
</evidence>
<accession>A0A517LVS1</accession>
<dbReference type="EMBL" id="CP036261">
    <property type="protein sequence ID" value="QDS86725.1"/>
    <property type="molecule type" value="Genomic_DNA"/>
</dbReference>
<evidence type="ECO:0008006" key="4">
    <source>
        <dbReference type="Google" id="ProtNLM"/>
    </source>
</evidence>
<organism evidence="2 3">
    <name type="scientific">Rosistilla ulvae</name>
    <dbReference type="NCBI Taxonomy" id="1930277"/>
    <lineage>
        <taxon>Bacteria</taxon>
        <taxon>Pseudomonadati</taxon>
        <taxon>Planctomycetota</taxon>
        <taxon>Planctomycetia</taxon>
        <taxon>Pirellulales</taxon>
        <taxon>Pirellulaceae</taxon>
        <taxon>Rosistilla</taxon>
    </lineage>
</organism>
<proteinExistence type="predicted"/>
<name>A0A517LVS1_9BACT</name>
<dbReference type="PROSITE" id="PS51257">
    <property type="entry name" value="PROKAR_LIPOPROTEIN"/>
    <property type="match status" value="1"/>
</dbReference>
<feature type="transmembrane region" description="Helical" evidence="1">
    <location>
        <begin position="122"/>
        <end position="142"/>
    </location>
</feature>
<feature type="transmembrane region" description="Helical" evidence="1">
    <location>
        <begin position="172"/>
        <end position="199"/>
    </location>
</feature>
<dbReference type="Proteomes" id="UP000319557">
    <property type="component" value="Chromosome"/>
</dbReference>
<dbReference type="OrthoDB" id="9786218at2"/>
<dbReference type="AlphaFoldDB" id="A0A517LVS1"/>